<feature type="domain" description="HTH araC/xylS-type" evidence="4">
    <location>
        <begin position="172"/>
        <end position="274"/>
    </location>
</feature>
<dbReference type="Pfam" id="PF12833">
    <property type="entry name" value="HTH_18"/>
    <property type="match status" value="1"/>
</dbReference>
<evidence type="ECO:0000259" key="4">
    <source>
        <dbReference type="PROSITE" id="PS01124"/>
    </source>
</evidence>
<dbReference type="InterPro" id="IPR020449">
    <property type="entry name" value="Tscrpt_reg_AraC-type_HTH"/>
</dbReference>
<keyword evidence="3" id="KW-0804">Transcription</keyword>
<dbReference type="PRINTS" id="PR00032">
    <property type="entry name" value="HTHARAC"/>
</dbReference>
<keyword evidence="6" id="KW-1185">Reference proteome</keyword>
<sequence>MTMNSKLLAVGAGWSVQDLICTAGPQDTPFEEQHGTVAIAPVMSGTFVYRSAQGSALLAPGAFLLGNHGRCFECGHEHGTGDRCLSFHFTPDYWEDVVASVPGVRKAVFDVPSLPPNASLLPLATAVETACEVGKPALEEVAVELAGSVLRTAAGFDGPKSSFSARDERRISETVRRIEKSAYELEGDELSLSTLSQEAGMSRYHFVRTFRNLMGMPPYQYILRTRLNRAAVRLRTSNDSISSIALEAGFNDLSTFNRRFRKLMGVAPGIFRDDIRR</sequence>
<protein>
    <submittedName>
        <fullName evidence="5">Helix-turn-helix transcriptional regulator</fullName>
    </submittedName>
</protein>
<evidence type="ECO:0000256" key="2">
    <source>
        <dbReference type="ARBA" id="ARBA00023125"/>
    </source>
</evidence>
<dbReference type="InterPro" id="IPR050204">
    <property type="entry name" value="AraC_XylS_family_regulators"/>
</dbReference>
<evidence type="ECO:0000256" key="3">
    <source>
        <dbReference type="ARBA" id="ARBA00023163"/>
    </source>
</evidence>
<dbReference type="InterPro" id="IPR009057">
    <property type="entry name" value="Homeodomain-like_sf"/>
</dbReference>
<evidence type="ECO:0000313" key="5">
    <source>
        <dbReference type="EMBL" id="MBD8892645.1"/>
    </source>
</evidence>
<dbReference type="SMART" id="SM00342">
    <property type="entry name" value="HTH_ARAC"/>
    <property type="match status" value="1"/>
</dbReference>
<dbReference type="PROSITE" id="PS00041">
    <property type="entry name" value="HTH_ARAC_FAMILY_1"/>
    <property type="match status" value="2"/>
</dbReference>
<dbReference type="SUPFAM" id="SSF46689">
    <property type="entry name" value="Homeodomain-like"/>
    <property type="match status" value="2"/>
</dbReference>
<keyword evidence="1" id="KW-0805">Transcription regulation</keyword>
<dbReference type="PANTHER" id="PTHR46796">
    <property type="entry name" value="HTH-TYPE TRANSCRIPTIONAL ACTIVATOR RHAS-RELATED"/>
    <property type="match status" value="1"/>
</dbReference>
<proteinExistence type="predicted"/>
<dbReference type="InterPro" id="IPR018062">
    <property type="entry name" value="HTH_AraC-typ_CS"/>
</dbReference>
<name>A0ABR9CQF6_9HYPH</name>
<dbReference type="RefSeq" id="WP_192148771.1">
    <property type="nucleotide sequence ID" value="NZ_JACYXI010000008.1"/>
</dbReference>
<reference evidence="6" key="1">
    <citation type="submission" date="2020-09" db="EMBL/GenBank/DDBJ databases">
        <title>The genome sequence of strain Labrenzia suaedae 4C16A.</title>
        <authorList>
            <person name="Liu Y."/>
        </authorList>
    </citation>
    <scope>NUCLEOTIDE SEQUENCE [LARGE SCALE GENOMIC DNA]</scope>
    <source>
        <strain evidence="6">4C16A</strain>
    </source>
</reference>
<reference evidence="5 6" key="2">
    <citation type="journal article" date="2021" name="Int. J. Syst. Evol. Microbiol.">
        <title>Roseibium litorale sp. nov., isolated from a tidal flat sediment and proposal for the reclassification of Labrenzia polysiphoniae as Roseibium polysiphoniae comb. nov.</title>
        <authorList>
            <person name="Liu Y."/>
            <person name="Pei T."/>
            <person name="Du J."/>
            <person name="Chao M."/>
            <person name="Deng M.R."/>
            <person name="Zhu H."/>
        </authorList>
    </citation>
    <scope>NUCLEOTIDE SEQUENCE [LARGE SCALE GENOMIC DNA]</scope>
    <source>
        <strain evidence="5 6">4C16A</strain>
    </source>
</reference>
<keyword evidence="2" id="KW-0238">DNA-binding</keyword>
<dbReference type="Proteomes" id="UP000632063">
    <property type="component" value="Unassembled WGS sequence"/>
</dbReference>
<evidence type="ECO:0000256" key="1">
    <source>
        <dbReference type="ARBA" id="ARBA00023015"/>
    </source>
</evidence>
<accession>A0ABR9CQF6</accession>
<comment type="caution">
    <text evidence="5">The sequence shown here is derived from an EMBL/GenBank/DDBJ whole genome shotgun (WGS) entry which is preliminary data.</text>
</comment>
<dbReference type="InterPro" id="IPR018060">
    <property type="entry name" value="HTH_AraC"/>
</dbReference>
<dbReference type="PANTHER" id="PTHR46796:SF14">
    <property type="entry name" value="TRANSCRIPTIONAL REGULATORY PROTEIN"/>
    <property type="match status" value="1"/>
</dbReference>
<dbReference type="PROSITE" id="PS01124">
    <property type="entry name" value="HTH_ARAC_FAMILY_2"/>
    <property type="match status" value="1"/>
</dbReference>
<gene>
    <name evidence="5" type="ORF">IG616_13950</name>
</gene>
<evidence type="ECO:0000313" key="6">
    <source>
        <dbReference type="Proteomes" id="UP000632063"/>
    </source>
</evidence>
<dbReference type="Gene3D" id="1.10.10.60">
    <property type="entry name" value="Homeodomain-like"/>
    <property type="match status" value="2"/>
</dbReference>
<dbReference type="EMBL" id="JACYXI010000008">
    <property type="protein sequence ID" value="MBD8892645.1"/>
    <property type="molecule type" value="Genomic_DNA"/>
</dbReference>
<organism evidence="5 6">
    <name type="scientific">Roseibium litorale</name>
    <dbReference type="NCBI Taxonomy" id="2803841"/>
    <lineage>
        <taxon>Bacteria</taxon>
        <taxon>Pseudomonadati</taxon>
        <taxon>Pseudomonadota</taxon>
        <taxon>Alphaproteobacteria</taxon>
        <taxon>Hyphomicrobiales</taxon>
        <taxon>Stappiaceae</taxon>
        <taxon>Roseibium</taxon>
    </lineage>
</organism>